<feature type="compositionally biased region" description="Basic and acidic residues" evidence="1">
    <location>
        <begin position="38"/>
        <end position="54"/>
    </location>
</feature>
<dbReference type="InParanoid" id="A0A3N4KVE2"/>
<proteinExistence type="predicted"/>
<feature type="region of interest" description="Disordered" evidence="1">
    <location>
        <begin position="485"/>
        <end position="511"/>
    </location>
</feature>
<evidence type="ECO:0000313" key="3">
    <source>
        <dbReference type="Proteomes" id="UP000277580"/>
    </source>
</evidence>
<feature type="region of interest" description="Disordered" evidence="1">
    <location>
        <begin position="34"/>
        <end position="66"/>
    </location>
</feature>
<dbReference type="EMBL" id="ML119129">
    <property type="protein sequence ID" value="RPB12321.1"/>
    <property type="molecule type" value="Genomic_DNA"/>
</dbReference>
<name>A0A3N4KVE2_9PEZI</name>
<dbReference type="OrthoDB" id="10427897at2759"/>
<dbReference type="AlphaFoldDB" id="A0A3N4KVE2"/>
<sequence>MAPPRRNGYAANYDLKSRKPVVLQENVTAVTLLPSKSARVELPRQTPRDPRYSESDEDLDYKGYDPNAKATKKRYLHNFSAPAANGYDPQNQNNYFFGSSDGTPTVVKAWDDGDTTSSNSIKDMPAANGPNDHCVSKSHHPIPNPGMLAAQEAAKQRINNPAIGKKEGTSAIAPQMHRNLNTYNVANARIPAGGRVTPYGSRPVPPAVRPTRKLSREFAANSSGGMDGYPEHVKAILSANMKKFERERRGGSEVVEIMPPHLMSLPVITPEQFSLGLKALEDPEEELPKMQAEIPSSMPTLNAYDNGLSSNGGNRSVHSPYTPPGTPLFVNRTSYYQPNVARSGSVASSVMYGYLPGYEAPPSSEISSGDSVRSVSVQSSAYGSNIIQYAPPTSEASSRHSAFSESRVSSLHAATFQDYRSEASSRHSARINHYRERSRSPSRSVYSRAFSGRSPSTSPVRSHSSRSSSLHSAFRSPVRSYAAYSSPIHSPSSSSPVRSHGSGVSSAHHAVSRRSLSPDVLSFQARQRYRTRSHSNAALAAALAADPAELAARSLASNDTELALGNDLGDSDSDGEIELECYEQSPQADVLFGRREGRVRL</sequence>
<evidence type="ECO:0000256" key="1">
    <source>
        <dbReference type="SAM" id="MobiDB-lite"/>
    </source>
</evidence>
<accession>A0A3N4KVE2</accession>
<gene>
    <name evidence="2" type="ORF">P167DRAFT_545558</name>
</gene>
<feature type="compositionally biased region" description="Low complexity" evidence="1">
    <location>
        <begin position="485"/>
        <end position="509"/>
    </location>
</feature>
<reference evidence="2 3" key="1">
    <citation type="journal article" date="2018" name="Nat. Ecol. Evol.">
        <title>Pezizomycetes genomes reveal the molecular basis of ectomycorrhizal truffle lifestyle.</title>
        <authorList>
            <person name="Murat C."/>
            <person name="Payen T."/>
            <person name="Noel B."/>
            <person name="Kuo A."/>
            <person name="Morin E."/>
            <person name="Chen J."/>
            <person name="Kohler A."/>
            <person name="Krizsan K."/>
            <person name="Balestrini R."/>
            <person name="Da Silva C."/>
            <person name="Montanini B."/>
            <person name="Hainaut M."/>
            <person name="Levati E."/>
            <person name="Barry K.W."/>
            <person name="Belfiori B."/>
            <person name="Cichocki N."/>
            <person name="Clum A."/>
            <person name="Dockter R.B."/>
            <person name="Fauchery L."/>
            <person name="Guy J."/>
            <person name="Iotti M."/>
            <person name="Le Tacon F."/>
            <person name="Lindquist E.A."/>
            <person name="Lipzen A."/>
            <person name="Malagnac F."/>
            <person name="Mello A."/>
            <person name="Molinier V."/>
            <person name="Miyauchi S."/>
            <person name="Poulain J."/>
            <person name="Riccioni C."/>
            <person name="Rubini A."/>
            <person name="Sitrit Y."/>
            <person name="Splivallo R."/>
            <person name="Traeger S."/>
            <person name="Wang M."/>
            <person name="Zifcakova L."/>
            <person name="Wipf D."/>
            <person name="Zambonelli A."/>
            <person name="Paolocci F."/>
            <person name="Nowrousian M."/>
            <person name="Ottonello S."/>
            <person name="Baldrian P."/>
            <person name="Spatafora J.W."/>
            <person name="Henrissat B."/>
            <person name="Nagy L.G."/>
            <person name="Aury J.M."/>
            <person name="Wincker P."/>
            <person name="Grigoriev I.V."/>
            <person name="Bonfante P."/>
            <person name="Martin F.M."/>
        </authorList>
    </citation>
    <scope>NUCLEOTIDE SEQUENCE [LARGE SCALE GENOMIC DNA]</scope>
    <source>
        <strain evidence="2 3">CCBAS932</strain>
    </source>
</reference>
<dbReference type="Proteomes" id="UP000277580">
    <property type="component" value="Unassembled WGS sequence"/>
</dbReference>
<evidence type="ECO:0000313" key="2">
    <source>
        <dbReference type="EMBL" id="RPB12321.1"/>
    </source>
</evidence>
<keyword evidence="3" id="KW-1185">Reference proteome</keyword>
<protein>
    <submittedName>
        <fullName evidence="2">Uncharacterized protein</fullName>
    </submittedName>
</protein>
<feature type="region of interest" description="Disordered" evidence="1">
    <location>
        <begin position="419"/>
        <end position="472"/>
    </location>
</feature>
<organism evidence="2 3">
    <name type="scientific">Morchella conica CCBAS932</name>
    <dbReference type="NCBI Taxonomy" id="1392247"/>
    <lineage>
        <taxon>Eukaryota</taxon>
        <taxon>Fungi</taxon>
        <taxon>Dikarya</taxon>
        <taxon>Ascomycota</taxon>
        <taxon>Pezizomycotina</taxon>
        <taxon>Pezizomycetes</taxon>
        <taxon>Pezizales</taxon>
        <taxon>Morchellaceae</taxon>
        <taxon>Morchella</taxon>
    </lineage>
</organism>
<feature type="compositionally biased region" description="Low complexity" evidence="1">
    <location>
        <begin position="441"/>
        <end position="472"/>
    </location>
</feature>